<evidence type="ECO:0000313" key="2">
    <source>
        <dbReference type="Proteomes" id="UP000659698"/>
    </source>
</evidence>
<protein>
    <submittedName>
        <fullName evidence="1">DUF2612 domain-containing protein</fullName>
    </submittedName>
</protein>
<keyword evidence="2" id="KW-1185">Reference proteome</keyword>
<gene>
    <name evidence="1" type="ORF">H7U12_13320</name>
</gene>
<comment type="caution">
    <text evidence="1">The sequence shown here is derived from an EMBL/GenBank/DDBJ whole genome shotgun (WGS) entry which is preliminary data.</text>
</comment>
<dbReference type="InterPro" id="IPR021283">
    <property type="entry name" value="Phage_Wedge1"/>
</dbReference>
<proteinExistence type="predicted"/>
<name>A0ABR6VV42_9BACT</name>
<dbReference type="Pfam" id="PF11041">
    <property type="entry name" value="Phage_Wedge1"/>
    <property type="match status" value="1"/>
</dbReference>
<dbReference type="RefSeq" id="WP_186638711.1">
    <property type="nucleotide sequence ID" value="NZ_JACOAF010000030.1"/>
</dbReference>
<reference evidence="1 2" key="1">
    <citation type="journal article" date="2019" name="Int. J. Syst. Evol. Microbiol.">
        <title>Rufibacter sediminis sp. nov., isolated from freshwater lake sediment.</title>
        <authorList>
            <person name="Qu J.H."/>
            <person name="Zhang L.J."/>
            <person name="Fu Y.H."/>
            <person name="Li H.F."/>
        </authorList>
    </citation>
    <scope>NUCLEOTIDE SEQUENCE [LARGE SCALE GENOMIC DNA]</scope>
    <source>
        <strain evidence="1 2">H-1</strain>
    </source>
</reference>
<sequence length="229" mass="25257">MADRVKQAKDLLIEQYKGSTNLNGFISSFAAELQAVDNETVNLLNERGLDTAKGVNLDIIGKIVVLDRPYTDPDPEDVFTYENPDDLGKGFTDIQKTEIGGYFIGLEPLNNQRYSDEQYRFILRAKIISNTTHATLEDMHRYAEFVFGADSSIIEGIGYIDISIARPLGKQERQIINATFPLAAGVRMGDLSYSNDPNTFGFTGDNRNGGFGDLNDPDVGGVFATLVID</sequence>
<organism evidence="1 2">
    <name type="scientific">Rufibacter sediminis</name>
    <dbReference type="NCBI Taxonomy" id="2762756"/>
    <lineage>
        <taxon>Bacteria</taxon>
        <taxon>Pseudomonadati</taxon>
        <taxon>Bacteroidota</taxon>
        <taxon>Cytophagia</taxon>
        <taxon>Cytophagales</taxon>
        <taxon>Hymenobacteraceae</taxon>
        <taxon>Rufibacter</taxon>
    </lineage>
</organism>
<dbReference type="Proteomes" id="UP000659698">
    <property type="component" value="Unassembled WGS sequence"/>
</dbReference>
<evidence type="ECO:0000313" key="1">
    <source>
        <dbReference type="EMBL" id="MBC3540668.1"/>
    </source>
</evidence>
<dbReference type="EMBL" id="JACOAF010000030">
    <property type="protein sequence ID" value="MBC3540668.1"/>
    <property type="molecule type" value="Genomic_DNA"/>
</dbReference>
<accession>A0ABR6VV42</accession>